<dbReference type="EMBL" id="QZEZ01000007">
    <property type="protein sequence ID" value="RJK94284.1"/>
    <property type="molecule type" value="Genomic_DNA"/>
</dbReference>
<dbReference type="Proteomes" id="UP000265614">
    <property type="component" value="Unassembled WGS sequence"/>
</dbReference>
<evidence type="ECO:0008006" key="5">
    <source>
        <dbReference type="Google" id="ProtNLM"/>
    </source>
</evidence>
<evidence type="ECO:0000313" key="4">
    <source>
        <dbReference type="Proteomes" id="UP000265614"/>
    </source>
</evidence>
<name>A0A3A3YVM8_9ACTN</name>
<dbReference type="AlphaFoldDB" id="A0A3A3YVM8"/>
<dbReference type="InterPro" id="IPR013783">
    <property type="entry name" value="Ig-like_fold"/>
</dbReference>
<evidence type="ECO:0000256" key="2">
    <source>
        <dbReference type="SAM" id="Phobius"/>
    </source>
</evidence>
<keyword evidence="2" id="KW-1133">Transmembrane helix</keyword>
<dbReference type="SUPFAM" id="SSF49373">
    <property type="entry name" value="Invasin/intimin cell-adhesion fragments"/>
    <property type="match status" value="1"/>
</dbReference>
<feature type="transmembrane region" description="Helical" evidence="2">
    <location>
        <begin position="38"/>
        <end position="59"/>
    </location>
</feature>
<accession>A0A3A3YVM8</accession>
<protein>
    <recommendedName>
        <fullName evidence="5">Big-1 domain-containing protein</fullName>
    </recommendedName>
</protein>
<keyword evidence="4" id="KW-1185">Reference proteome</keyword>
<gene>
    <name evidence="3" type="ORF">D5H78_14980</name>
</gene>
<sequence length="442" mass="43827">MAARAPLSVRSTQGGRRSPPGRSRRVVPVRQGHRSPRAVLPAATVVAAVAVVAAAAAALGGGGPGPTPVPPDPVVPGAVLNVVRTGAGTLSITPGSAGRVVAGSGGYHSVTWTAPPGGFTGLLTLRVPSGFGPGQAQDPTAPGYWYSAGSTCATGRPEARAPRAGAATVSVRARCGPEETVRLDVNDLRAPTTAGTLALLATVRADGEERATGVPGGATVRVVAASPERLVVSAPRRTPAGRASAEPVLVEVQDRYGNRVPNPDYVVGARAVGRLGPLPLAGERVVTTEDGLGALHGLLLPRESTGAALLVRGRPLQGYAPRLRGESAPFRVVGPPARLVVAAGDRQTAPAGSLLPARAVVRVLDRAGNPLPGVPVAFTATSGAVRASVPSGADGTAGTPWRLGPGGGPQRLTARAAGGPGTVLVATATGGLGALLAPVPSP</sequence>
<dbReference type="InterPro" id="IPR008964">
    <property type="entry name" value="Invasin/intimin_cell_adhesion"/>
</dbReference>
<reference evidence="3 4" key="1">
    <citation type="submission" date="2018-09" db="EMBL/GenBank/DDBJ databases">
        <title>YIM 75000 draft genome.</title>
        <authorList>
            <person name="Tang S."/>
            <person name="Feng Y."/>
        </authorList>
    </citation>
    <scope>NUCLEOTIDE SEQUENCE [LARGE SCALE GENOMIC DNA]</scope>
    <source>
        <strain evidence="3 4">YIM 75000</strain>
    </source>
</reference>
<keyword evidence="2" id="KW-0472">Membrane</keyword>
<organism evidence="3 4">
    <name type="scientific">Vallicoccus soli</name>
    <dbReference type="NCBI Taxonomy" id="2339232"/>
    <lineage>
        <taxon>Bacteria</taxon>
        <taxon>Bacillati</taxon>
        <taxon>Actinomycetota</taxon>
        <taxon>Actinomycetes</taxon>
        <taxon>Motilibacterales</taxon>
        <taxon>Vallicoccaceae</taxon>
        <taxon>Vallicoccus</taxon>
    </lineage>
</organism>
<keyword evidence="2" id="KW-0812">Transmembrane</keyword>
<proteinExistence type="predicted"/>
<dbReference type="GO" id="GO:0005975">
    <property type="term" value="P:carbohydrate metabolic process"/>
    <property type="evidence" value="ECO:0007669"/>
    <property type="project" value="UniProtKB-ARBA"/>
</dbReference>
<evidence type="ECO:0000313" key="3">
    <source>
        <dbReference type="EMBL" id="RJK94284.1"/>
    </source>
</evidence>
<feature type="region of interest" description="Disordered" evidence="1">
    <location>
        <begin position="1"/>
        <end position="33"/>
    </location>
</feature>
<comment type="caution">
    <text evidence="3">The sequence shown here is derived from an EMBL/GenBank/DDBJ whole genome shotgun (WGS) entry which is preliminary data.</text>
</comment>
<dbReference type="Gene3D" id="2.60.40.10">
    <property type="entry name" value="Immunoglobulins"/>
    <property type="match status" value="1"/>
</dbReference>
<feature type="compositionally biased region" description="Basic residues" evidence="1">
    <location>
        <begin position="22"/>
        <end position="33"/>
    </location>
</feature>
<evidence type="ECO:0000256" key="1">
    <source>
        <dbReference type="SAM" id="MobiDB-lite"/>
    </source>
</evidence>